<evidence type="ECO:0000313" key="3">
    <source>
        <dbReference type="Proteomes" id="UP001305779"/>
    </source>
</evidence>
<evidence type="ECO:0000313" key="2">
    <source>
        <dbReference type="EMBL" id="KAK4495955.1"/>
    </source>
</evidence>
<dbReference type="Proteomes" id="UP001305779">
    <property type="component" value="Unassembled WGS sequence"/>
</dbReference>
<accession>A0ABR0E3W0</accession>
<name>A0ABR0E3W0_ZASCE</name>
<protein>
    <submittedName>
        <fullName evidence="2">Uncharacterized protein</fullName>
    </submittedName>
</protein>
<feature type="region of interest" description="Disordered" evidence="1">
    <location>
        <begin position="1"/>
        <end position="124"/>
    </location>
</feature>
<feature type="compositionally biased region" description="Basic residues" evidence="1">
    <location>
        <begin position="91"/>
        <end position="101"/>
    </location>
</feature>
<gene>
    <name evidence="2" type="ORF">PRZ48_013223</name>
</gene>
<dbReference type="EMBL" id="JAXOVC010000011">
    <property type="protein sequence ID" value="KAK4495955.1"/>
    <property type="molecule type" value="Genomic_DNA"/>
</dbReference>
<feature type="compositionally biased region" description="Basic and acidic residues" evidence="1">
    <location>
        <begin position="33"/>
        <end position="49"/>
    </location>
</feature>
<evidence type="ECO:0000256" key="1">
    <source>
        <dbReference type="SAM" id="MobiDB-lite"/>
    </source>
</evidence>
<keyword evidence="3" id="KW-1185">Reference proteome</keyword>
<proteinExistence type="predicted"/>
<feature type="compositionally biased region" description="Basic residues" evidence="1">
    <location>
        <begin position="9"/>
        <end position="32"/>
    </location>
</feature>
<reference evidence="2 3" key="1">
    <citation type="journal article" date="2023" name="G3 (Bethesda)">
        <title>A chromosome-level genome assembly of Zasmidium syzygii isolated from banana leaves.</title>
        <authorList>
            <person name="van Westerhoven A.C."/>
            <person name="Mehrabi R."/>
            <person name="Talebi R."/>
            <person name="Steentjes M.B.F."/>
            <person name="Corcolon B."/>
            <person name="Chong P.A."/>
            <person name="Kema G.H.J."/>
            <person name="Seidl M.F."/>
        </authorList>
    </citation>
    <scope>NUCLEOTIDE SEQUENCE [LARGE SCALE GENOMIC DNA]</scope>
    <source>
        <strain evidence="2 3">P124</strain>
    </source>
</reference>
<sequence length="136" mass="15474">MVTASISGRSRHGSSRSMRAHRSKATLKHRTPKPAEDEVAPKPDLEELRRRRVAYLSVPPEARRRVAVPAENKTDSKESTLSSRKSSGEHQRRRRKHHSHSSKAEKSSGTSRSRTEDYTPVRLATTFHKIELLQET</sequence>
<organism evidence="2 3">
    <name type="scientific">Zasmidium cellare</name>
    <name type="common">Wine cellar mold</name>
    <name type="synonym">Racodium cellare</name>
    <dbReference type="NCBI Taxonomy" id="395010"/>
    <lineage>
        <taxon>Eukaryota</taxon>
        <taxon>Fungi</taxon>
        <taxon>Dikarya</taxon>
        <taxon>Ascomycota</taxon>
        <taxon>Pezizomycotina</taxon>
        <taxon>Dothideomycetes</taxon>
        <taxon>Dothideomycetidae</taxon>
        <taxon>Mycosphaerellales</taxon>
        <taxon>Mycosphaerellaceae</taxon>
        <taxon>Zasmidium</taxon>
    </lineage>
</organism>
<comment type="caution">
    <text evidence="2">The sequence shown here is derived from an EMBL/GenBank/DDBJ whole genome shotgun (WGS) entry which is preliminary data.</text>
</comment>